<dbReference type="OrthoDB" id="6198274at2"/>
<dbReference type="RefSeq" id="WP_126074757.1">
    <property type="nucleotide sequence ID" value="NZ_CP051166.1"/>
</dbReference>
<comment type="caution">
    <text evidence="1">The sequence shown here is derived from an EMBL/GenBank/DDBJ whole genome shotgun (WGS) entry which is preliminary data.</text>
</comment>
<keyword evidence="2" id="KW-1185">Reference proteome</keyword>
<evidence type="ECO:0000313" key="1">
    <source>
        <dbReference type="EMBL" id="RSZ58184.1"/>
    </source>
</evidence>
<accession>A0A430HKZ4</accession>
<proteinExistence type="predicted"/>
<name>A0A430HKZ4_9BURK</name>
<dbReference type="EMBL" id="RXLQ01000007">
    <property type="protein sequence ID" value="RSZ58184.1"/>
    <property type="molecule type" value="Genomic_DNA"/>
</dbReference>
<organism evidence="1 2">
    <name type="scientific">Massilia atriviolacea</name>
    <dbReference type="NCBI Taxonomy" id="2495579"/>
    <lineage>
        <taxon>Bacteria</taxon>
        <taxon>Pseudomonadati</taxon>
        <taxon>Pseudomonadota</taxon>
        <taxon>Betaproteobacteria</taxon>
        <taxon>Burkholderiales</taxon>
        <taxon>Oxalobacteraceae</taxon>
        <taxon>Telluria group</taxon>
        <taxon>Massilia</taxon>
    </lineage>
</organism>
<gene>
    <name evidence="1" type="ORF">EJB06_14545</name>
</gene>
<dbReference type="AlphaFoldDB" id="A0A430HKZ4"/>
<reference evidence="1 2" key="1">
    <citation type="submission" date="2018-12" db="EMBL/GenBank/DDBJ databases">
        <authorList>
            <person name="Yang E."/>
        </authorList>
    </citation>
    <scope>NUCLEOTIDE SEQUENCE [LARGE SCALE GENOMIC DNA]</scope>
    <source>
        <strain evidence="1 2">SOD</strain>
    </source>
</reference>
<dbReference type="Proteomes" id="UP000278085">
    <property type="component" value="Unassembled WGS sequence"/>
</dbReference>
<evidence type="ECO:0000313" key="2">
    <source>
        <dbReference type="Proteomes" id="UP000278085"/>
    </source>
</evidence>
<sequence>MFSSTMVPQRMGVSLEKMDFALHLPFIGFQSMKETGLTWPLITEAVSGFVKARKYYGTCARF</sequence>
<protein>
    <submittedName>
        <fullName evidence="1">Uncharacterized protein</fullName>
    </submittedName>
</protein>